<dbReference type="GO" id="GO:0003677">
    <property type="term" value="F:DNA binding"/>
    <property type="evidence" value="ECO:0007669"/>
    <property type="project" value="InterPro"/>
</dbReference>
<evidence type="ECO:0008006" key="4">
    <source>
        <dbReference type="Google" id="ProtNLM"/>
    </source>
</evidence>
<dbReference type="AlphaFoldDB" id="A0A9P6NH59"/>
<accession>A0A9P6NH59</accession>
<dbReference type="InterPro" id="IPR052925">
    <property type="entry name" value="Phage_Integrase-like_Recomb"/>
</dbReference>
<dbReference type="PANTHER" id="PTHR34605:SF3">
    <property type="entry name" value="P CELL-TYPE AGGLUTINATION PROTEIN MAP4-LIKE-RELATED"/>
    <property type="match status" value="1"/>
</dbReference>
<dbReference type="OrthoDB" id="2506750at2759"/>
<dbReference type="Proteomes" id="UP000886653">
    <property type="component" value="Unassembled WGS sequence"/>
</dbReference>
<evidence type="ECO:0000313" key="2">
    <source>
        <dbReference type="EMBL" id="KAG0145512.1"/>
    </source>
</evidence>
<sequence>MRNKEDFPLDLSSIKDFLSTGSTLQSPNEVQLHVLRGWGWSTLKSYNVGIRKFLQFMRTVVNPWNLPANKDDIYNFCCWAGRQHAITKPQEILLKTLKHYLYGLKAWHRYHDIAYPEVDERRVELLLLASKKEDCLQLLEQKRKAVELHHMVPLAMQLTGGSDLNMAIFDVVCVAFWGMARLSELTYTLKEGVLDYRSSVLARDVIFNSNRMAAAVVLRGTKMCQPALKRRLEKVTNMEDSLFGTYIGGKRRNLVKSDVVTACSRIWKMAGFEGISGHSFRIGGTSLRVALGISRADICFLGRWTSDSYALYV</sequence>
<reference evidence="2" key="1">
    <citation type="submission" date="2013-11" db="EMBL/GenBank/DDBJ databases">
        <title>Genome sequence of the fusiform rust pathogen reveals effectors for host alternation and coevolution with pine.</title>
        <authorList>
            <consortium name="DOE Joint Genome Institute"/>
            <person name="Smith K."/>
            <person name="Pendleton A."/>
            <person name="Kubisiak T."/>
            <person name="Anderson C."/>
            <person name="Salamov A."/>
            <person name="Aerts A."/>
            <person name="Riley R."/>
            <person name="Clum A."/>
            <person name="Lindquist E."/>
            <person name="Ence D."/>
            <person name="Campbell M."/>
            <person name="Kronenberg Z."/>
            <person name="Feau N."/>
            <person name="Dhillon B."/>
            <person name="Hamelin R."/>
            <person name="Burleigh J."/>
            <person name="Smith J."/>
            <person name="Yandell M."/>
            <person name="Nelson C."/>
            <person name="Grigoriev I."/>
            <person name="Davis J."/>
        </authorList>
    </citation>
    <scope>NUCLEOTIDE SEQUENCE</scope>
    <source>
        <strain evidence="2">G11</strain>
    </source>
</reference>
<evidence type="ECO:0000313" key="3">
    <source>
        <dbReference type="Proteomes" id="UP000886653"/>
    </source>
</evidence>
<gene>
    <name evidence="2" type="ORF">CROQUDRAFT_133706</name>
</gene>
<dbReference type="InterPro" id="IPR013762">
    <property type="entry name" value="Integrase-like_cat_sf"/>
</dbReference>
<dbReference type="SUPFAM" id="SSF47823">
    <property type="entry name" value="lambda integrase-like, N-terminal domain"/>
    <property type="match status" value="1"/>
</dbReference>
<dbReference type="EMBL" id="MU167275">
    <property type="protein sequence ID" value="KAG0145512.1"/>
    <property type="molecule type" value="Genomic_DNA"/>
</dbReference>
<organism evidence="2 3">
    <name type="scientific">Cronartium quercuum f. sp. fusiforme G11</name>
    <dbReference type="NCBI Taxonomy" id="708437"/>
    <lineage>
        <taxon>Eukaryota</taxon>
        <taxon>Fungi</taxon>
        <taxon>Dikarya</taxon>
        <taxon>Basidiomycota</taxon>
        <taxon>Pucciniomycotina</taxon>
        <taxon>Pucciniomycetes</taxon>
        <taxon>Pucciniales</taxon>
        <taxon>Coleosporiaceae</taxon>
        <taxon>Cronartium</taxon>
    </lineage>
</organism>
<dbReference type="Gene3D" id="1.10.443.10">
    <property type="entry name" value="Intergrase catalytic core"/>
    <property type="match status" value="1"/>
</dbReference>
<evidence type="ECO:0000256" key="1">
    <source>
        <dbReference type="ARBA" id="ARBA00023172"/>
    </source>
</evidence>
<proteinExistence type="predicted"/>
<dbReference type="InterPro" id="IPR011010">
    <property type="entry name" value="DNA_brk_join_enz"/>
</dbReference>
<keyword evidence="1" id="KW-0233">DNA recombination</keyword>
<protein>
    <recommendedName>
        <fullName evidence="4">Tyr recombinase domain-containing protein</fullName>
    </recommendedName>
</protein>
<keyword evidence="3" id="KW-1185">Reference proteome</keyword>
<comment type="caution">
    <text evidence="2">The sequence shown here is derived from an EMBL/GenBank/DDBJ whole genome shotgun (WGS) entry which is preliminary data.</text>
</comment>
<dbReference type="SUPFAM" id="SSF56349">
    <property type="entry name" value="DNA breaking-rejoining enzymes"/>
    <property type="match status" value="1"/>
</dbReference>
<dbReference type="PANTHER" id="PTHR34605">
    <property type="entry name" value="PHAGE_INTEGRASE DOMAIN-CONTAINING PROTEIN"/>
    <property type="match status" value="1"/>
</dbReference>
<name>A0A9P6NH59_9BASI</name>
<dbReference type="GO" id="GO:0006310">
    <property type="term" value="P:DNA recombination"/>
    <property type="evidence" value="ECO:0007669"/>
    <property type="project" value="UniProtKB-KW"/>
</dbReference>
<dbReference type="GO" id="GO:0015074">
    <property type="term" value="P:DNA integration"/>
    <property type="evidence" value="ECO:0007669"/>
    <property type="project" value="InterPro"/>
</dbReference>